<feature type="domain" description="Calcium-transporting P-type ATPase N-terminal autoinhibitory" evidence="2">
    <location>
        <begin position="6"/>
        <end position="50"/>
    </location>
</feature>
<evidence type="ECO:0000256" key="1">
    <source>
        <dbReference type="SAM" id="Phobius"/>
    </source>
</evidence>
<sequence length="385" mass="42579">MENYSNENFGSVKPKNSSEEAVQRWRRLYGLVKNRNRRFRKIADLVKRSEAEDKKRKIQEKIRVGLLVQKAARQYMGKSDLEEESLSEHLLTEAAEAGRNQESVDDVGSTDNRTSVSKLLDKYKKCALALFYVLLEAASLSLDIAGKMKWRILLAAFVLSAFSFAISMYTCIMRRTRAATRVHWQTQLVRMVEISFSVVQLVVTLANFILAELGVKNKFDASVLPLVFSIIVAAFNIIYVRDVSDSSGLASSLMASAADIELQDLQDHNPNTVFEDAEANGSLSTASVADHQLQNIQVHNPSIIAEDVEANGSLSMASCADHQLQNIQVHNPSTTTEDAEADSSLSMAPAAGLPMQTVHMPNNTRNEDAEANDSMPIPVIVTSRD</sequence>
<feature type="transmembrane region" description="Helical" evidence="1">
    <location>
        <begin position="152"/>
        <end position="172"/>
    </location>
</feature>
<accession>A0AAP0QP41</accession>
<dbReference type="Gene3D" id="1.20.5.170">
    <property type="match status" value="1"/>
</dbReference>
<reference evidence="3 4" key="1">
    <citation type="submission" date="2024-05" db="EMBL/GenBank/DDBJ databases">
        <title>Haplotype-resolved chromosome-level genome assembly of Huyou (Citrus changshanensis).</title>
        <authorList>
            <person name="Miao C."/>
            <person name="Chen W."/>
            <person name="Wu Y."/>
            <person name="Wang L."/>
            <person name="Zhao S."/>
            <person name="Grierson D."/>
            <person name="Xu C."/>
            <person name="Chen K."/>
        </authorList>
    </citation>
    <scope>NUCLEOTIDE SEQUENCE [LARGE SCALE GENOMIC DNA]</scope>
    <source>
        <strain evidence="3">01-14</strain>
        <tissue evidence="3">Leaf</tissue>
    </source>
</reference>
<dbReference type="FunFam" id="1.20.5.170:FF:000026">
    <property type="entry name" value="Calcium-transporting ATPase"/>
    <property type="match status" value="1"/>
</dbReference>
<feature type="transmembrane region" description="Helical" evidence="1">
    <location>
        <begin position="192"/>
        <end position="211"/>
    </location>
</feature>
<protein>
    <recommendedName>
        <fullName evidence="2">Calcium-transporting P-type ATPase N-terminal autoinhibitory domain-containing protein</fullName>
    </recommendedName>
</protein>
<dbReference type="EMBL" id="JBCGBO010000003">
    <property type="protein sequence ID" value="KAK9213808.1"/>
    <property type="molecule type" value="Genomic_DNA"/>
</dbReference>
<organism evidence="3 4">
    <name type="scientific">Citrus x changshan-huyou</name>
    <dbReference type="NCBI Taxonomy" id="2935761"/>
    <lineage>
        <taxon>Eukaryota</taxon>
        <taxon>Viridiplantae</taxon>
        <taxon>Streptophyta</taxon>
        <taxon>Embryophyta</taxon>
        <taxon>Tracheophyta</taxon>
        <taxon>Spermatophyta</taxon>
        <taxon>Magnoliopsida</taxon>
        <taxon>eudicotyledons</taxon>
        <taxon>Gunneridae</taxon>
        <taxon>Pentapetalae</taxon>
        <taxon>rosids</taxon>
        <taxon>malvids</taxon>
        <taxon>Sapindales</taxon>
        <taxon>Rutaceae</taxon>
        <taxon>Aurantioideae</taxon>
        <taxon>Citrus</taxon>
    </lineage>
</organism>
<dbReference type="InterPro" id="IPR024750">
    <property type="entry name" value="Ca_ATPase_N_dom"/>
</dbReference>
<evidence type="ECO:0000313" key="4">
    <source>
        <dbReference type="Proteomes" id="UP001428341"/>
    </source>
</evidence>
<gene>
    <name evidence="3" type="ORF">WN944_005793</name>
</gene>
<dbReference type="Pfam" id="PF12515">
    <property type="entry name" value="CaATP_NAI"/>
    <property type="match status" value="1"/>
</dbReference>
<keyword evidence="1" id="KW-0472">Membrane</keyword>
<dbReference type="GO" id="GO:0005516">
    <property type="term" value="F:calmodulin binding"/>
    <property type="evidence" value="ECO:0007669"/>
    <property type="project" value="InterPro"/>
</dbReference>
<evidence type="ECO:0000259" key="2">
    <source>
        <dbReference type="Pfam" id="PF12515"/>
    </source>
</evidence>
<feature type="transmembrane region" description="Helical" evidence="1">
    <location>
        <begin position="127"/>
        <end position="146"/>
    </location>
</feature>
<dbReference type="AlphaFoldDB" id="A0AAP0QP41"/>
<evidence type="ECO:0000313" key="3">
    <source>
        <dbReference type="EMBL" id="KAK9213808.1"/>
    </source>
</evidence>
<name>A0AAP0QP41_9ROSI</name>
<keyword evidence="1" id="KW-0812">Transmembrane</keyword>
<dbReference type="Proteomes" id="UP001428341">
    <property type="component" value="Unassembled WGS sequence"/>
</dbReference>
<feature type="transmembrane region" description="Helical" evidence="1">
    <location>
        <begin position="223"/>
        <end position="240"/>
    </location>
</feature>
<keyword evidence="1" id="KW-1133">Transmembrane helix</keyword>
<keyword evidence="4" id="KW-1185">Reference proteome</keyword>
<proteinExistence type="predicted"/>
<comment type="caution">
    <text evidence="3">The sequence shown here is derived from an EMBL/GenBank/DDBJ whole genome shotgun (WGS) entry which is preliminary data.</text>
</comment>